<feature type="active site" description="Proton acceptor" evidence="7">
    <location>
        <position position="74"/>
    </location>
</feature>
<dbReference type="InterPro" id="IPR018044">
    <property type="entry name" value="Peptidase_S11"/>
</dbReference>
<dbReference type="SUPFAM" id="SSF56601">
    <property type="entry name" value="beta-lactamase/transpeptidase-like"/>
    <property type="match status" value="1"/>
</dbReference>
<dbReference type="PRINTS" id="PR00725">
    <property type="entry name" value="DADACBPTASE1"/>
</dbReference>
<keyword evidence="5" id="KW-0573">Peptidoglycan synthesis</keyword>
<dbReference type="Proteomes" id="UP000053413">
    <property type="component" value="Unassembled WGS sequence"/>
</dbReference>
<evidence type="ECO:0000256" key="10">
    <source>
        <dbReference type="SAM" id="SignalP"/>
    </source>
</evidence>
<evidence type="ECO:0000313" key="12">
    <source>
        <dbReference type="EMBL" id="KUL58777.1"/>
    </source>
</evidence>
<dbReference type="AlphaFoldDB" id="A0A0X3WPH8"/>
<dbReference type="Gene3D" id="3.40.710.10">
    <property type="entry name" value="DD-peptidase/beta-lactamase superfamily"/>
    <property type="match status" value="1"/>
</dbReference>
<keyword evidence="6" id="KW-0961">Cell wall biogenesis/degradation</keyword>
<gene>
    <name evidence="12" type="ORF">ADL28_18380</name>
</gene>
<feature type="domain" description="Peptidase S11 D-alanyl-D-alanine carboxypeptidase A N-terminal" evidence="11">
    <location>
        <begin position="36"/>
        <end position="278"/>
    </location>
</feature>
<proteinExistence type="inferred from homology"/>
<comment type="similarity">
    <text evidence="1 9">Belongs to the peptidase S11 family.</text>
</comment>
<feature type="signal peptide" evidence="10">
    <location>
        <begin position="1"/>
        <end position="32"/>
    </location>
</feature>
<evidence type="ECO:0000256" key="2">
    <source>
        <dbReference type="ARBA" id="ARBA00022729"/>
    </source>
</evidence>
<evidence type="ECO:0000256" key="7">
    <source>
        <dbReference type="PIRSR" id="PIRSR618044-1"/>
    </source>
</evidence>
<comment type="caution">
    <text evidence="12">The sequence shown here is derived from an EMBL/GenBank/DDBJ whole genome shotgun (WGS) entry which is preliminary data.</text>
</comment>
<feature type="active site" evidence="7">
    <location>
        <position position="132"/>
    </location>
</feature>
<name>A0A0X3WPH8_STRVO</name>
<keyword evidence="4" id="KW-0133">Cell shape</keyword>
<evidence type="ECO:0000256" key="5">
    <source>
        <dbReference type="ARBA" id="ARBA00022984"/>
    </source>
</evidence>
<dbReference type="EMBL" id="LLZJ01000221">
    <property type="protein sequence ID" value="KUL58777.1"/>
    <property type="molecule type" value="Genomic_DNA"/>
</dbReference>
<evidence type="ECO:0000256" key="4">
    <source>
        <dbReference type="ARBA" id="ARBA00022960"/>
    </source>
</evidence>
<dbReference type="RefSeq" id="WP_059144825.1">
    <property type="nucleotide sequence ID" value="NZ_LLZJ01000221.1"/>
</dbReference>
<dbReference type="GO" id="GO:0009252">
    <property type="term" value="P:peptidoglycan biosynthetic process"/>
    <property type="evidence" value="ECO:0007669"/>
    <property type="project" value="UniProtKB-KW"/>
</dbReference>
<feature type="binding site" evidence="8">
    <location>
        <position position="249"/>
    </location>
    <ligand>
        <name>substrate</name>
    </ligand>
</feature>
<evidence type="ECO:0000256" key="6">
    <source>
        <dbReference type="ARBA" id="ARBA00023316"/>
    </source>
</evidence>
<dbReference type="GO" id="GO:0009002">
    <property type="term" value="F:serine-type D-Ala-D-Ala carboxypeptidase activity"/>
    <property type="evidence" value="ECO:0007669"/>
    <property type="project" value="InterPro"/>
</dbReference>
<evidence type="ECO:0000256" key="3">
    <source>
        <dbReference type="ARBA" id="ARBA00022801"/>
    </source>
</evidence>
<evidence type="ECO:0000313" key="13">
    <source>
        <dbReference type="Proteomes" id="UP000053413"/>
    </source>
</evidence>
<dbReference type="PANTHER" id="PTHR21581:SF33">
    <property type="entry name" value="D-ALANYL-D-ALANINE CARBOXYPEPTIDASE DACB"/>
    <property type="match status" value="1"/>
</dbReference>
<evidence type="ECO:0000256" key="1">
    <source>
        <dbReference type="ARBA" id="ARBA00007164"/>
    </source>
</evidence>
<evidence type="ECO:0000256" key="8">
    <source>
        <dbReference type="PIRSR" id="PIRSR618044-2"/>
    </source>
</evidence>
<keyword evidence="2 10" id="KW-0732">Signal</keyword>
<feature type="chain" id="PRO_5038981065" evidence="10">
    <location>
        <begin position="33"/>
        <end position="311"/>
    </location>
</feature>
<sequence>MHKRRGIVTPRWKVAAVASTVAVAIAVPVAMAQASAEPPPEVSAQGAYLLDTGSNKELMAKDANTKRPMASTTKIMTALVVLETRGLDLNQQVTVKQEYRDYVTKAGASTADLQTGDKLTVNQLLYALMLPSGCDAAMALADTFGTGDTTAERTKSFISKMNAKAQDLGLANTNYDSFDGVSADSDNYSTPRDLAQLTRRAMDNATFDTVVKSVSTKQEAPAANGHTRYYSWDNTNQLLGSYQGAIGVKTGTTTPAGPCLVFAAKRGDKEVVGVVLNDADRYPDAKKMLDWTYDTTTEVKWRQLPKGAQRD</sequence>
<reference evidence="13" key="1">
    <citation type="submission" date="2015-10" db="EMBL/GenBank/DDBJ databases">
        <authorList>
            <person name="Ju K.-S."/>
            <person name="Doroghazi J.R."/>
            <person name="Metcalf W.W."/>
        </authorList>
    </citation>
    <scope>NUCLEOTIDE SEQUENCE [LARGE SCALE GENOMIC DNA]</scope>
    <source>
        <strain evidence="13">NRRL F-8817</strain>
    </source>
</reference>
<dbReference type="Pfam" id="PF00768">
    <property type="entry name" value="Peptidase_S11"/>
    <property type="match status" value="1"/>
</dbReference>
<protein>
    <submittedName>
        <fullName evidence="12">D-alanyl-D-alanine carboxypeptidase</fullName>
    </submittedName>
</protein>
<dbReference type="PANTHER" id="PTHR21581">
    <property type="entry name" value="D-ALANYL-D-ALANINE CARBOXYPEPTIDASE"/>
    <property type="match status" value="1"/>
</dbReference>
<dbReference type="GO" id="GO:0008360">
    <property type="term" value="P:regulation of cell shape"/>
    <property type="evidence" value="ECO:0007669"/>
    <property type="project" value="UniProtKB-KW"/>
</dbReference>
<keyword evidence="12" id="KW-0121">Carboxypeptidase</keyword>
<dbReference type="InterPro" id="IPR001967">
    <property type="entry name" value="Peptidase_S11_N"/>
</dbReference>
<keyword evidence="3" id="KW-0378">Hydrolase</keyword>
<dbReference type="GO" id="GO:0006508">
    <property type="term" value="P:proteolysis"/>
    <property type="evidence" value="ECO:0007669"/>
    <property type="project" value="InterPro"/>
</dbReference>
<dbReference type="OrthoDB" id="3530815at2"/>
<feature type="active site" description="Acyl-ester intermediate" evidence="7">
    <location>
        <position position="71"/>
    </location>
</feature>
<dbReference type="GO" id="GO:0071555">
    <property type="term" value="P:cell wall organization"/>
    <property type="evidence" value="ECO:0007669"/>
    <property type="project" value="UniProtKB-KW"/>
</dbReference>
<organism evidence="12 13">
    <name type="scientific">Streptomyces violaceusniger</name>
    <dbReference type="NCBI Taxonomy" id="68280"/>
    <lineage>
        <taxon>Bacteria</taxon>
        <taxon>Bacillati</taxon>
        <taxon>Actinomycetota</taxon>
        <taxon>Actinomycetes</taxon>
        <taxon>Kitasatosporales</taxon>
        <taxon>Streptomycetaceae</taxon>
        <taxon>Streptomyces</taxon>
        <taxon>Streptomyces violaceusniger group</taxon>
    </lineage>
</organism>
<dbReference type="InterPro" id="IPR012338">
    <property type="entry name" value="Beta-lactam/transpept-like"/>
</dbReference>
<evidence type="ECO:0000259" key="11">
    <source>
        <dbReference type="Pfam" id="PF00768"/>
    </source>
</evidence>
<keyword evidence="12" id="KW-0645">Protease</keyword>
<evidence type="ECO:0000256" key="9">
    <source>
        <dbReference type="RuleBase" id="RU004016"/>
    </source>
</evidence>
<accession>A0A0X3WPH8</accession>